<proteinExistence type="predicted"/>
<reference evidence="3 4" key="1">
    <citation type="submission" date="2020-01" db="EMBL/GenBank/DDBJ databases">
        <title>Draft genome assembly of Ensifer adhaerens T173.</title>
        <authorList>
            <person name="Craig J.E."/>
            <person name="Stinchcombe J.R."/>
        </authorList>
    </citation>
    <scope>NUCLEOTIDE SEQUENCE [LARGE SCALE GENOMIC DNA]</scope>
    <source>
        <strain evidence="3 4">T173</strain>
    </source>
</reference>
<evidence type="ECO:0008006" key="5">
    <source>
        <dbReference type="Google" id="ProtNLM"/>
    </source>
</evidence>
<evidence type="ECO:0000313" key="4">
    <source>
        <dbReference type="Proteomes" id="UP000744980"/>
    </source>
</evidence>
<accession>A0AAW4FL51</accession>
<feature type="region of interest" description="Disordered" evidence="1">
    <location>
        <begin position="1"/>
        <end position="21"/>
    </location>
</feature>
<evidence type="ECO:0000256" key="2">
    <source>
        <dbReference type="SAM" id="Phobius"/>
    </source>
</evidence>
<dbReference type="AlphaFoldDB" id="A0AAW4FL51"/>
<evidence type="ECO:0000256" key="1">
    <source>
        <dbReference type="SAM" id="MobiDB-lite"/>
    </source>
</evidence>
<keyword evidence="2" id="KW-0472">Membrane</keyword>
<name>A0AAW4FL51_9HYPH</name>
<feature type="transmembrane region" description="Helical" evidence="2">
    <location>
        <begin position="63"/>
        <end position="87"/>
    </location>
</feature>
<dbReference type="Proteomes" id="UP000744980">
    <property type="component" value="Unassembled WGS sequence"/>
</dbReference>
<sequence>MEQGAENEHPPIDDTAPSTMIDPSETVTGFAIMLGIVGAVLGLAAGIYVQAASGVLPALLNAFIAVLAGGSAGAVTGGTLGAVLGVVRGRRVPKAIEQP</sequence>
<comment type="caution">
    <text evidence="3">The sequence shown here is derived from an EMBL/GenBank/DDBJ whole genome shotgun (WGS) entry which is preliminary data.</text>
</comment>
<dbReference type="EMBL" id="WXFA01000011">
    <property type="protein sequence ID" value="MBM3092828.1"/>
    <property type="molecule type" value="Genomic_DNA"/>
</dbReference>
<keyword evidence="2" id="KW-1133">Transmembrane helix</keyword>
<feature type="compositionally biased region" description="Basic and acidic residues" evidence="1">
    <location>
        <begin position="1"/>
        <end position="12"/>
    </location>
</feature>
<evidence type="ECO:0000313" key="3">
    <source>
        <dbReference type="EMBL" id="MBM3092828.1"/>
    </source>
</evidence>
<feature type="transmembrane region" description="Helical" evidence="2">
    <location>
        <begin position="30"/>
        <end position="51"/>
    </location>
</feature>
<keyword evidence="4" id="KW-1185">Reference proteome</keyword>
<protein>
    <recommendedName>
        <fullName evidence="5">Transmembrane protein</fullName>
    </recommendedName>
</protein>
<keyword evidence="2" id="KW-0812">Transmembrane</keyword>
<dbReference type="RefSeq" id="WP_203528442.1">
    <property type="nucleotide sequence ID" value="NZ_CP083373.1"/>
</dbReference>
<organism evidence="3 4">
    <name type="scientific">Ensifer canadensis</name>
    <dbReference type="NCBI Taxonomy" id="555315"/>
    <lineage>
        <taxon>Bacteria</taxon>
        <taxon>Pseudomonadati</taxon>
        <taxon>Pseudomonadota</taxon>
        <taxon>Alphaproteobacteria</taxon>
        <taxon>Hyphomicrobiales</taxon>
        <taxon>Rhizobiaceae</taxon>
        <taxon>Sinorhizobium/Ensifer group</taxon>
        <taxon>Ensifer</taxon>
    </lineage>
</organism>
<gene>
    <name evidence="3" type="ORF">GFB56_18755</name>
</gene>